<comment type="caution">
    <text evidence="1">The sequence shown here is derived from an EMBL/GenBank/DDBJ whole genome shotgun (WGS) entry which is preliminary data.</text>
</comment>
<dbReference type="Proteomes" id="UP000663829">
    <property type="component" value="Unassembled WGS sequence"/>
</dbReference>
<keyword evidence="3" id="KW-1185">Reference proteome</keyword>
<name>A0A815YIR1_9BILA</name>
<evidence type="ECO:0000313" key="3">
    <source>
        <dbReference type="Proteomes" id="UP000663829"/>
    </source>
</evidence>
<dbReference type="Proteomes" id="UP000681722">
    <property type="component" value="Unassembled WGS sequence"/>
</dbReference>
<proteinExistence type="predicted"/>
<accession>A0A815YIR1</accession>
<sequence length="37" mass="4036">MPRSFSADSVLGKIQSTFAENPHNTCAEVEDHHAPVL</sequence>
<dbReference type="EMBL" id="CAJNOQ010029866">
    <property type="protein sequence ID" value="CAF1571048.1"/>
    <property type="molecule type" value="Genomic_DNA"/>
</dbReference>
<feature type="non-terminal residue" evidence="1">
    <location>
        <position position="1"/>
    </location>
</feature>
<dbReference type="EMBL" id="CAJOBC010095701">
    <property type="protein sequence ID" value="CAF4434433.1"/>
    <property type="molecule type" value="Genomic_DNA"/>
</dbReference>
<reference evidence="1" key="1">
    <citation type="submission" date="2021-02" db="EMBL/GenBank/DDBJ databases">
        <authorList>
            <person name="Nowell W R."/>
        </authorList>
    </citation>
    <scope>NUCLEOTIDE SEQUENCE</scope>
</reference>
<evidence type="ECO:0000313" key="2">
    <source>
        <dbReference type="EMBL" id="CAF4434433.1"/>
    </source>
</evidence>
<evidence type="ECO:0000313" key="1">
    <source>
        <dbReference type="EMBL" id="CAF1571048.1"/>
    </source>
</evidence>
<dbReference type="AlphaFoldDB" id="A0A815YIR1"/>
<gene>
    <name evidence="1" type="ORF">GPM918_LOCUS40397</name>
    <name evidence="2" type="ORF">SRO942_LOCUS41340</name>
</gene>
<organism evidence="1 3">
    <name type="scientific">Didymodactylos carnosus</name>
    <dbReference type="NCBI Taxonomy" id="1234261"/>
    <lineage>
        <taxon>Eukaryota</taxon>
        <taxon>Metazoa</taxon>
        <taxon>Spiralia</taxon>
        <taxon>Gnathifera</taxon>
        <taxon>Rotifera</taxon>
        <taxon>Eurotatoria</taxon>
        <taxon>Bdelloidea</taxon>
        <taxon>Philodinida</taxon>
        <taxon>Philodinidae</taxon>
        <taxon>Didymodactylos</taxon>
    </lineage>
</organism>
<protein>
    <submittedName>
        <fullName evidence="1">Uncharacterized protein</fullName>
    </submittedName>
</protein>